<sequence length="460" mass="51598">MESMKKGFLLVLVLMGIGLYALEAQKLTMDQAVRLAIEHNLSLSNTKRDLGTKQRKADTAWNVFIPTVDVSGTLARMNEASTVSALVPVPTQPPTGLYYVMPISRELPQWSLSSRLSASLTLNAALFEGIKNVRMDYENGQISYEKARAQLERDVRKSYLQILLLKENIGLLKENLAAAERRLETARANYRAGLVPELTVLQAQVGVENLKPSIKDLENSLQMAIESLAMNLGLPHGTKLDLESVKVPEAVDLEMEDLIQKAVNGKPDLEELRRSILLLQSTKRANFYQLYTPSLSLGWTFDPTFQKDPLKENWFNGDDWKQRSGMFSITLAWRLNSLLPISREAQGLADLDDTIEKMNTNLALAIRGTETEVYSIILKLQKSQQSMGALQLNVDLAKRAYGLTEEAYRAGLKDVMEVTNADLDLRKAQLEVLKEQFNYMTGLLDLEYAIGVPFGTLTRR</sequence>
<evidence type="ECO:0000256" key="8">
    <source>
        <dbReference type="SAM" id="Coils"/>
    </source>
</evidence>
<proteinExistence type="inferred from homology"/>
<accession>A0A7C3E5I4</accession>
<dbReference type="InterPro" id="IPR051906">
    <property type="entry name" value="TolC-like"/>
</dbReference>
<dbReference type="SUPFAM" id="SSF56954">
    <property type="entry name" value="Outer membrane efflux proteins (OEP)"/>
    <property type="match status" value="1"/>
</dbReference>
<dbReference type="GO" id="GO:0009279">
    <property type="term" value="C:cell outer membrane"/>
    <property type="evidence" value="ECO:0007669"/>
    <property type="project" value="UniProtKB-SubCell"/>
</dbReference>
<organism evidence="9">
    <name type="scientific">Gracilinema caldarium</name>
    <dbReference type="NCBI Taxonomy" id="215591"/>
    <lineage>
        <taxon>Bacteria</taxon>
        <taxon>Pseudomonadati</taxon>
        <taxon>Spirochaetota</taxon>
        <taxon>Spirochaetia</taxon>
        <taxon>Spirochaetales</taxon>
        <taxon>Breznakiellaceae</taxon>
        <taxon>Gracilinema</taxon>
    </lineage>
</organism>
<reference evidence="9" key="1">
    <citation type="journal article" date="2020" name="mSystems">
        <title>Genome- and Community-Level Interaction Insights into Carbon Utilization and Element Cycling Functions of Hydrothermarchaeota in Hydrothermal Sediment.</title>
        <authorList>
            <person name="Zhou Z."/>
            <person name="Liu Y."/>
            <person name="Xu W."/>
            <person name="Pan J."/>
            <person name="Luo Z.H."/>
            <person name="Li M."/>
        </authorList>
    </citation>
    <scope>NUCLEOTIDE SEQUENCE [LARGE SCALE GENOMIC DNA]</scope>
    <source>
        <strain evidence="9">SpSt-503</strain>
    </source>
</reference>
<keyword evidence="3" id="KW-0813">Transport</keyword>
<dbReference type="GO" id="GO:1990281">
    <property type="term" value="C:efflux pump complex"/>
    <property type="evidence" value="ECO:0007669"/>
    <property type="project" value="TreeGrafter"/>
</dbReference>
<comment type="similarity">
    <text evidence="2">Belongs to the outer membrane factor (OMF) (TC 1.B.17) family.</text>
</comment>
<keyword evidence="7" id="KW-0998">Cell outer membrane</keyword>
<name>A0A7C3E5I4_9SPIR</name>
<keyword evidence="5" id="KW-0812">Transmembrane</keyword>
<keyword evidence="8" id="KW-0175">Coiled coil</keyword>
<dbReference type="GO" id="GO:0015288">
    <property type="term" value="F:porin activity"/>
    <property type="evidence" value="ECO:0007669"/>
    <property type="project" value="TreeGrafter"/>
</dbReference>
<comment type="caution">
    <text evidence="9">The sequence shown here is derived from an EMBL/GenBank/DDBJ whole genome shotgun (WGS) entry which is preliminary data.</text>
</comment>
<comment type="subcellular location">
    <subcellularLocation>
        <location evidence="1">Cell outer membrane</location>
    </subcellularLocation>
</comment>
<evidence type="ECO:0000256" key="6">
    <source>
        <dbReference type="ARBA" id="ARBA00023136"/>
    </source>
</evidence>
<dbReference type="Gene3D" id="1.20.1600.10">
    <property type="entry name" value="Outer membrane efflux proteins (OEP)"/>
    <property type="match status" value="1"/>
</dbReference>
<dbReference type="AlphaFoldDB" id="A0A7C3E5I4"/>
<dbReference type="PANTHER" id="PTHR30026">
    <property type="entry name" value="OUTER MEMBRANE PROTEIN TOLC"/>
    <property type="match status" value="1"/>
</dbReference>
<evidence type="ECO:0000256" key="2">
    <source>
        <dbReference type="ARBA" id="ARBA00007613"/>
    </source>
</evidence>
<evidence type="ECO:0000256" key="1">
    <source>
        <dbReference type="ARBA" id="ARBA00004442"/>
    </source>
</evidence>
<dbReference type="EMBL" id="DSVL01000033">
    <property type="protein sequence ID" value="HFH28091.1"/>
    <property type="molecule type" value="Genomic_DNA"/>
</dbReference>
<keyword evidence="4" id="KW-1134">Transmembrane beta strand</keyword>
<evidence type="ECO:0000256" key="4">
    <source>
        <dbReference type="ARBA" id="ARBA00022452"/>
    </source>
</evidence>
<dbReference type="Pfam" id="PF02321">
    <property type="entry name" value="OEP"/>
    <property type="match status" value="2"/>
</dbReference>
<keyword evidence="6" id="KW-0472">Membrane</keyword>
<dbReference type="InterPro" id="IPR003423">
    <property type="entry name" value="OMP_efflux"/>
</dbReference>
<dbReference type="PANTHER" id="PTHR30026:SF20">
    <property type="entry name" value="OUTER MEMBRANE PROTEIN TOLC"/>
    <property type="match status" value="1"/>
</dbReference>
<gene>
    <name evidence="9" type="ORF">ENS59_01055</name>
</gene>
<protein>
    <submittedName>
        <fullName evidence="9">TolC family protein</fullName>
    </submittedName>
</protein>
<evidence type="ECO:0000256" key="5">
    <source>
        <dbReference type="ARBA" id="ARBA00022692"/>
    </source>
</evidence>
<evidence type="ECO:0000256" key="3">
    <source>
        <dbReference type="ARBA" id="ARBA00022448"/>
    </source>
</evidence>
<evidence type="ECO:0000256" key="7">
    <source>
        <dbReference type="ARBA" id="ARBA00023237"/>
    </source>
</evidence>
<dbReference type="GO" id="GO:0015562">
    <property type="term" value="F:efflux transmembrane transporter activity"/>
    <property type="evidence" value="ECO:0007669"/>
    <property type="project" value="InterPro"/>
</dbReference>
<evidence type="ECO:0000313" key="9">
    <source>
        <dbReference type="EMBL" id="HFH28091.1"/>
    </source>
</evidence>
<feature type="coiled-coil region" evidence="8">
    <location>
        <begin position="162"/>
        <end position="189"/>
    </location>
</feature>